<keyword evidence="1" id="KW-0175">Coiled coil</keyword>
<dbReference type="Gene3D" id="2.80.10.50">
    <property type="match status" value="1"/>
</dbReference>
<dbReference type="InterPro" id="IPR036609">
    <property type="entry name" value="LCCL_sf"/>
</dbReference>
<feature type="region of interest" description="Disordered" evidence="2">
    <location>
        <begin position="1269"/>
        <end position="1292"/>
    </location>
</feature>
<feature type="chain" id="PRO_5004887176" description="LCCL domain-containing protein" evidence="3">
    <location>
        <begin position="20"/>
        <end position="1629"/>
    </location>
</feature>
<keyword evidence="7" id="KW-1185">Reference proteome</keyword>
<organism evidence="6 7">
    <name type="scientific">Plasmodium inui San Antonio 1</name>
    <dbReference type="NCBI Taxonomy" id="1237626"/>
    <lineage>
        <taxon>Eukaryota</taxon>
        <taxon>Sar</taxon>
        <taxon>Alveolata</taxon>
        <taxon>Apicomplexa</taxon>
        <taxon>Aconoidasida</taxon>
        <taxon>Haemosporida</taxon>
        <taxon>Plasmodiidae</taxon>
        <taxon>Plasmodium</taxon>
        <taxon>Plasmodium (Plasmodium)</taxon>
    </lineage>
</organism>
<evidence type="ECO:0000256" key="3">
    <source>
        <dbReference type="SAM" id="SignalP"/>
    </source>
</evidence>
<dbReference type="RefSeq" id="XP_008819438.1">
    <property type="nucleotide sequence ID" value="XM_008821216.1"/>
</dbReference>
<evidence type="ECO:0000313" key="6">
    <source>
        <dbReference type="EMBL" id="EUD63975.1"/>
    </source>
</evidence>
<feature type="compositionally biased region" description="Basic and acidic residues" evidence="2">
    <location>
        <begin position="1270"/>
        <end position="1292"/>
    </location>
</feature>
<dbReference type="PANTHER" id="PTHR31331:SF1">
    <property type="entry name" value="CYSTEINE RICH SECRETORY PROTEIN LCCL DOMAIN CONTAINING 2"/>
    <property type="match status" value="1"/>
</dbReference>
<feature type="coiled-coil region" evidence="1">
    <location>
        <begin position="995"/>
        <end position="1022"/>
    </location>
</feature>
<feature type="signal peptide" evidence="3">
    <location>
        <begin position="1"/>
        <end position="19"/>
    </location>
</feature>
<reference evidence="6 7" key="1">
    <citation type="submission" date="2013-02" db="EMBL/GenBank/DDBJ databases">
        <title>The Genome Sequence of Plasmodium inui San Antonio 1.</title>
        <authorList>
            <consortium name="The Broad Institute Genome Sequencing Platform"/>
            <consortium name="The Broad Institute Genome Sequencing Center for Infectious Disease"/>
            <person name="Neafsey D."/>
            <person name="Cheeseman I."/>
            <person name="Volkman S."/>
            <person name="Adams J."/>
            <person name="Walker B."/>
            <person name="Young S.K."/>
            <person name="Zeng Q."/>
            <person name="Gargeya S."/>
            <person name="Fitzgerald M."/>
            <person name="Haas B."/>
            <person name="Abouelleil A."/>
            <person name="Alvarado L."/>
            <person name="Arachchi H.M."/>
            <person name="Berlin A.M."/>
            <person name="Chapman S.B."/>
            <person name="Dewar J."/>
            <person name="Goldberg J."/>
            <person name="Griggs A."/>
            <person name="Gujja S."/>
            <person name="Hansen M."/>
            <person name="Howarth C."/>
            <person name="Imamovic A."/>
            <person name="Larimer J."/>
            <person name="McCowan C."/>
            <person name="Murphy C."/>
            <person name="Neiman D."/>
            <person name="Pearson M."/>
            <person name="Priest M."/>
            <person name="Roberts A."/>
            <person name="Saif S."/>
            <person name="Shea T."/>
            <person name="Sisk P."/>
            <person name="Sykes S."/>
            <person name="Wortman J."/>
            <person name="Nusbaum C."/>
            <person name="Birren B."/>
        </authorList>
    </citation>
    <scope>NUCLEOTIDE SEQUENCE [LARGE SCALE GENOMIC DNA]</scope>
    <source>
        <strain evidence="6 7">San Antonio 1</strain>
    </source>
</reference>
<proteinExistence type="predicted"/>
<feature type="coiled-coil region" evidence="1">
    <location>
        <begin position="502"/>
        <end position="536"/>
    </location>
</feature>
<dbReference type="InterPro" id="IPR036056">
    <property type="entry name" value="Fibrinogen-like_C"/>
</dbReference>
<dbReference type="SMART" id="SM00603">
    <property type="entry name" value="LCCL"/>
    <property type="match status" value="1"/>
</dbReference>
<evidence type="ECO:0000313" key="7">
    <source>
        <dbReference type="Proteomes" id="UP000030640"/>
    </source>
</evidence>
<feature type="domain" description="F5/8 type C" evidence="4">
    <location>
        <begin position="288"/>
        <end position="408"/>
    </location>
</feature>
<feature type="domain" description="LCCL" evidence="5">
    <location>
        <begin position="749"/>
        <end position="846"/>
    </location>
</feature>
<name>W6ZXI8_9APIC</name>
<dbReference type="SUPFAM" id="SSF49785">
    <property type="entry name" value="Galactose-binding domain-like"/>
    <property type="match status" value="2"/>
</dbReference>
<dbReference type="Pfam" id="PF03815">
    <property type="entry name" value="LCCL"/>
    <property type="match status" value="1"/>
</dbReference>
<keyword evidence="3" id="KW-0732">Signal</keyword>
<dbReference type="Gene3D" id="2.60.120.560">
    <property type="entry name" value="Exo-inulinase, domain 1"/>
    <property type="match status" value="2"/>
</dbReference>
<dbReference type="PROSITE" id="PS50231">
    <property type="entry name" value="RICIN_B_LECTIN"/>
    <property type="match status" value="1"/>
</dbReference>
<evidence type="ECO:0000256" key="1">
    <source>
        <dbReference type="SAM" id="Coils"/>
    </source>
</evidence>
<protein>
    <recommendedName>
        <fullName evidence="8">LCCL domain-containing protein</fullName>
    </recommendedName>
</protein>
<dbReference type="SUPFAM" id="SSF56496">
    <property type="entry name" value="Fibrinogen C-terminal domain-like"/>
    <property type="match status" value="1"/>
</dbReference>
<dbReference type="InterPro" id="IPR000421">
    <property type="entry name" value="FA58C"/>
</dbReference>
<dbReference type="VEuPathDB" id="PlasmoDB:C922_05645"/>
<dbReference type="EMBL" id="KI965580">
    <property type="protein sequence ID" value="EUD63975.1"/>
    <property type="molecule type" value="Genomic_DNA"/>
</dbReference>
<dbReference type="PANTHER" id="PTHR31331">
    <property type="entry name" value="LCCL DOMAIN PROTEIN (AFU_ORTHOLOGUE AFUA_5G08630)"/>
    <property type="match status" value="1"/>
</dbReference>
<accession>W6ZXI8</accession>
<dbReference type="Proteomes" id="UP000030640">
    <property type="component" value="Unassembled WGS sequence"/>
</dbReference>
<dbReference type="GeneID" id="20040919"/>
<gene>
    <name evidence="6" type="ORF">C922_05645</name>
</gene>
<dbReference type="InterPro" id="IPR008979">
    <property type="entry name" value="Galactose-bd-like_sf"/>
</dbReference>
<evidence type="ECO:0000256" key="2">
    <source>
        <dbReference type="SAM" id="MobiDB-lite"/>
    </source>
</evidence>
<dbReference type="Gene3D" id="2.60.120.260">
    <property type="entry name" value="Galactose-binding domain-like"/>
    <property type="match status" value="2"/>
</dbReference>
<dbReference type="InterPro" id="IPR051957">
    <property type="entry name" value="CRISP-LCCL_domain"/>
</dbReference>
<dbReference type="InterPro" id="IPR004043">
    <property type="entry name" value="LCCL"/>
</dbReference>
<evidence type="ECO:0000259" key="4">
    <source>
        <dbReference type="PROSITE" id="PS50022"/>
    </source>
</evidence>
<dbReference type="Pfam" id="PF00754">
    <property type="entry name" value="F5_F8_type_C"/>
    <property type="match status" value="1"/>
</dbReference>
<dbReference type="SUPFAM" id="SSF50370">
    <property type="entry name" value="Ricin B-like lectins"/>
    <property type="match status" value="1"/>
</dbReference>
<dbReference type="SUPFAM" id="SSF69848">
    <property type="entry name" value="LCCL domain"/>
    <property type="match status" value="1"/>
</dbReference>
<dbReference type="OrthoDB" id="414826at2759"/>
<evidence type="ECO:0008006" key="8">
    <source>
        <dbReference type="Google" id="ProtNLM"/>
    </source>
</evidence>
<evidence type="ECO:0000259" key="5">
    <source>
        <dbReference type="PROSITE" id="PS50820"/>
    </source>
</evidence>
<dbReference type="PROSITE" id="PS50820">
    <property type="entry name" value="LCCL"/>
    <property type="match status" value="1"/>
</dbReference>
<dbReference type="Gene3D" id="2.170.130.20">
    <property type="entry name" value="LCCL-like domain"/>
    <property type="match status" value="1"/>
</dbReference>
<sequence>MNYLIPLLWCIILSCLSRGQESATNFYKFVDSSASSTYISEESGSSLYDAKRAIQNNPSYWCSSGNHTKDEEISWTGHLNTKGFIKGVKISWEYSPELVSISVSSDGENYKNVIPYRRISGNEASFDEIYFFKKLEEVVSVKIGLKNAIHKYFGIREVKIIGGGNPYFLLLSGITSDNEMCLQVEEGLVNNDNTSVILDSCINALASGDGRELWKINSNNQIISAFSEPPKCLSLINLDNLEKNKIVLYDCLRALEDGDGKSNWIFESNSQIRLQKSGEPLCISQKNIYGNVPGIHDILLNMDVTVDANSTLDDDHNADSTVDGNLNSYWASATFADNYEHVVYLILDLNKYVEISRVKVSWEYPPLHYSISSSIDNQEYKVLAENLANPSFVTIDTLKNVETRYIKISMMKPHPKHGEMGDQFLYGIRSIEVQANNLETIIGYCRDAANSDDARDKYFVEYITEFDQDLTNKLINLEDDVSKNVNSISDNLSKLEELLPNIETCVEEKKEYDDELKDSKEKANELNEKLSSLVSVNSIHDNDLLRLGMLPGDSSSYPASDCSVIKNVQEIPQSGFYWIKPKCSPEPLRVYCDMVSSTSLYVWNGNPPKHRDHLISSIINSVDDIRQHCAEVGLEPLILRSKSQLNSLILSLKRMGYTLNGKNNIPLAYDYSCDHGSCSGKFHDLVNGNIDLTTLIYLKASESPDSTKVRQTAGISYDDGSFKFFNLETSDISAIVCSTNSTENDAALQYLNINCETTALEDYFNSIVNTNVVVLCPLGCASENFKNNAVYGSKGIYADNSSICRAAIHAGVVDNKGGLVNVTIESGMDRYEGSISNNVESISLNKDPAGGLLDIITKDKEENIKEESSIFHHRTIRIGNLSADCPMDLFQYKQTSFLQKGDTTKGRKEMPYIEDESRDSIIFHELITDLLSNIDAIHGVDPSVISIVQDETVRVIEKSKKQLKPADLLSKKQIDDAINLYNITENLALYLYDLSGKYMYDLESLKERLEELKKEQKVALNFGTFKLNYETMNFSSHFQTFDSKLTKNVSSIWGYADTDIAGHKNSIGQTSSISNREIGEGYYAKLKGLNFYDFEINVSIMSRGTGCSGIVFRAKDDFNFYLFDVCDREGMKRLSKVENGNAEILKENLTEVNTNNKWNKYRIVTSHANIDIYEVDENSNETNILRSLDERFLYGTVGLYSQIHGQGSFFDNLEVIARPCSELSKGGANKKQREISSCPYYRENYLSKTLPYSFINDVDYKWSFATGGDQDDHQHDHQDGHQDDQEDDHHLDGNYSEHLLCSKMVKVSTATSEHTYNSIALLKQRNCSDGYFTLDVNFSNDESNESDNDEFVKILFNFVNEENYNALEMTKDGVRIVTHGNGKSVTLSELTDRERIKKVLTPNEWINIKLRFHKSKVTAVINNHEEELQVDTDIADVDRIRSGQVGFWVHNFSEVKFASIVLSSATSNNDGNFIQTKSKAWGTCEDSVHVLNRRSSCQTDIFPNETKEKHINCIKNFCEECCLYHTQMLDSNEKKECEKHCKKNDHLAAKMQTMFEKFLNKCVSLEENKDYKQCAKNDTECRNKVCVLCCKRNDPESSKALKGLSLQKSKDIQQKEVIECQFQCNRAHA</sequence>
<dbReference type="InterPro" id="IPR035992">
    <property type="entry name" value="Ricin_B-like_lectins"/>
</dbReference>
<dbReference type="PROSITE" id="PS50022">
    <property type="entry name" value="FA58C_3"/>
    <property type="match status" value="1"/>
</dbReference>